<evidence type="ECO:0000256" key="3">
    <source>
        <dbReference type="ARBA" id="ARBA00022536"/>
    </source>
</evidence>
<dbReference type="PROSITE" id="PS50948">
    <property type="entry name" value="PAN"/>
    <property type="match status" value="1"/>
</dbReference>
<evidence type="ECO:0000256" key="4">
    <source>
        <dbReference type="ARBA" id="ARBA00022679"/>
    </source>
</evidence>
<evidence type="ECO:0000259" key="21">
    <source>
        <dbReference type="PROSITE" id="PS50927"/>
    </source>
</evidence>
<comment type="similarity">
    <text evidence="17">Belongs to the protein kinase superfamily. Ser/Thr protein kinase family.</text>
</comment>
<keyword evidence="10 19" id="KW-1133">Transmembrane helix</keyword>
<dbReference type="PROSITE" id="PS00108">
    <property type="entry name" value="PROTEIN_KINASE_ST"/>
    <property type="match status" value="1"/>
</dbReference>
<evidence type="ECO:0000256" key="7">
    <source>
        <dbReference type="ARBA" id="ARBA00022741"/>
    </source>
</evidence>
<evidence type="ECO:0000256" key="6">
    <source>
        <dbReference type="ARBA" id="ARBA00022729"/>
    </source>
</evidence>
<feature type="domain" description="Apple" evidence="22">
    <location>
        <begin position="319"/>
        <end position="400"/>
    </location>
</feature>
<sequence>MNAITANQYLTDDQKLTSENETFILGFFKPGNSSNNYIGVWYGMITEQTVVWVANRENPITNTTSSKLAISDDGNLVLINQFETVVWSTNVNGSMRNSTEAVILDNGNLVLREKSNSSRVLWESFDHPTHTWQAGSKIGLNKITGVNQRLISWKNENDPAPGLFSFELDPKENEYVIYWNNSVQFWNSGKWNGQYFDSIPEMELYTHLNIFSYSFVDDQEGTYLTYWNRGNWSITRIVMDISGQLKGLTWRKSTQIWGTSSVNPKAQCDVYNWCGPFGSCNSDFLDTCHCIKGFTEKDPVNWGLKDYSGGCARSTALQCNQNGSRKGDEDRFYEMSNMVLPDNSRRIESSGIKDCELACLNNCSCTAYSYNNGCSLWYGDLINLKDGDGVGGETIYLRLAASELPNTKSNKIIVIVVVCIGVFLVICLAFALSLILSRRWRLRKLRRVEGRMMAFTYRDLLYITNNFSEALGRGSFGSVYKGLLPDSTVVAVKRLDGICQGDKNFRAEVSTIGMIQHLNLIRLIGFCSEHDKKLLVYENMPMGSLDRHLFGNTSARLGWNTRYQIALGISKGLHYLHEKCRDCIIHCDIKPENILLDESFVPKIADFGLAKLLGHDFSRVLTSMRGTIGYLAPEWISGTALTTKADVYSYGMMLLEIIFGKRNRRQEENNDVSFFPAFAAKKLVEGDIQCLLDVNFVDDVNMEELERALKVALWCVQREEDLRPSMGKVVQLLEGLTNVSMPPIPRPFEIFADYPYSINYFSNTSSNVSSS</sequence>
<dbReference type="InterPro" id="IPR000858">
    <property type="entry name" value="S_locus_glycoprot_dom"/>
</dbReference>
<dbReference type="FunFam" id="3.30.200.20:FF:000178">
    <property type="entry name" value="serine/threonine-protein kinase PBS1-like"/>
    <property type="match status" value="1"/>
</dbReference>
<dbReference type="SMART" id="SM00220">
    <property type="entry name" value="S_TKc"/>
    <property type="match status" value="1"/>
</dbReference>
<dbReference type="GO" id="GO:0051707">
    <property type="term" value="P:response to other organism"/>
    <property type="evidence" value="ECO:0007669"/>
    <property type="project" value="UniProtKB-ARBA"/>
</dbReference>
<evidence type="ECO:0000259" key="20">
    <source>
        <dbReference type="PROSITE" id="PS50011"/>
    </source>
</evidence>
<comment type="catalytic activity">
    <reaction evidence="15 17">
        <text>L-threonyl-[protein] + ATP = O-phospho-L-threonyl-[protein] + ADP + H(+)</text>
        <dbReference type="Rhea" id="RHEA:46608"/>
        <dbReference type="Rhea" id="RHEA-COMP:11060"/>
        <dbReference type="Rhea" id="RHEA-COMP:11605"/>
        <dbReference type="ChEBI" id="CHEBI:15378"/>
        <dbReference type="ChEBI" id="CHEBI:30013"/>
        <dbReference type="ChEBI" id="CHEBI:30616"/>
        <dbReference type="ChEBI" id="CHEBI:61977"/>
        <dbReference type="ChEBI" id="CHEBI:456216"/>
        <dbReference type="EC" id="2.7.11.1"/>
    </reaction>
</comment>
<dbReference type="FunFam" id="2.90.10.10:FF:000002">
    <property type="entry name" value="Serine/threonine-protein kinase"/>
    <property type="match status" value="1"/>
</dbReference>
<reference evidence="23 24" key="1">
    <citation type="journal article" date="2022" name="Cell">
        <title>Repeat-based holocentromeres influence genome architecture and karyotype evolution.</title>
        <authorList>
            <person name="Hofstatter P.G."/>
            <person name="Thangavel G."/>
            <person name="Lux T."/>
            <person name="Neumann P."/>
            <person name="Vondrak T."/>
            <person name="Novak P."/>
            <person name="Zhang M."/>
            <person name="Costa L."/>
            <person name="Castellani M."/>
            <person name="Scott A."/>
            <person name="Toegelov H."/>
            <person name="Fuchs J."/>
            <person name="Mata-Sucre Y."/>
            <person name="Dias Y."/>
            <person name="Vanzela A.L.L."/>
            <person name="Huettel B."/>
            <person name="Almeida C.C.S."/>
            <person name="Simkova H."/>
            <person name="Souza G."/>
            <person name="Pedrosa-Harand A."/>
            <person name="Macas J."/>
            <person name="Mayer K.F.X."/>
            <person name="Houben A."/>
            <person name="Marques A."/>
        </authorList>
    </citation>
    <scope>NUCLEOTIDE SEQUENCE [LARGE SCALE GENOMIC DNA]</scope>
    <source>
        <strain evidence="23">RhyTen1mFocal</strain>
    </source>
</reference>
<dbReference type="InterPro" id="IPR001480">
    <property type="entry name" value="Bulb-type_lectin_dom"/>
</dbReference>
<dbReference type="InterPro" id="IPR036426">
    <property type="entry name" value="Bulb-type_lectin_dom_sf"/>
</dbReference>
<dbReference type="SMART" id="SM00473">
    <property type="entry name" value="PAN_AP"/>
    <property type="match status" value="1"/>
</dbReference>
<name>A0AAD5ZPS5_9POAL</name>
<proteinExistence type="inferred from homology"/>
<dbReference type="PIRSF" id="PIRSF000641">
    <property type="entry name" value="SRK"/>
    <property type="match status" value="1"/>
</dbReference>
<dbReference type="PROSITE" id="PS00107">
    <property type="entry name" value="PROTEIN_KINASE_ATP"/>
    <property type="match status" value="1"/>
</dbReference>
<dbReference type="Gene3D" id="3.30.200.20">
    <property type="entry name" value="Phosphorylase Kinase, domain 1"/>
    <property type="match status" value="1"/>
</dbReference>
<dbReference type="Pfam" id="PF00954">
    <property type="entry name" value="S_locus_glycop"/>
    <property type="match status" value="1"/>
</dbReference>
<evidence type="ECO:0000256" key="11">
    <source>
        <dbReference type="ARBA" id="ARBA00023136"/>
    </source>
</evidence>
<dbReference type="Pfam" id="PF08276">
    <property type="entry name" value="PAN_2"/>
    <property type="match status" value="1"/>
</dbReference>
<feature type="transmembrane region" description="Helical" evidence="19">
    <location>
        <begin position="412"/>
        <end position="437"/>
    </location>
</feature>
<keyword evidence="9 17" id="KW-0067">ATP-binding</keyword>
<keyword evidence="8 17" id="KW-0418">Kinase</keyword>
<dbReference type="CDD" id="cd00028">
    <property type="entry name" value="B_lectin"/>
    <property type="match status" value="1"/>
</dbReference>
<dbReference type="Pfam" id="PF00069">
    <property type="entry name" value="Pkinase"/>
    <property type="match status" value="1"/>
</dbReference>
<dbReference type="InterPro" id="IPR003609">
    <property type="entry name" value="Pan_app"/>
</dbReference>
<dbReference type="InterPro" id="IPR000719">
    <property type="entry name" value="Prot_kinase_dom"/>
</dbReference>
<dbReference type="PROSITE" id="PS50011">
    <property type="entry name" value="PROTEIN_KINASE_DOM"/>
    <property type="match status" value="1"/>
</dbReference>
<evidence type="ECO:0000313" key="24">
    <source>
        <dbReference type="Proteomes" id="UP001210211"/>
    </source>
</evidence>
<accession>A0AAD5ZPS5</accession>
<dbReference type="InterPro" id="IPR017441">
    <property type="entry name" value="Protein_kinase_ATP_BS"/>
</dbReference>
<dbReference type="SUPFAM" id="SSF51110">
    <property type="entry name" value="alpha-D-mannose-specific plant lectins"/>
    <property type="match status" value="1"/>
</dbReference>
<dbReference type="FunFam" id="1.10.510.10:FF:000227">
    <property type="entry name" value="Serine/threonine-protein kinase"/>
    <property type="match status" value="1"/>
</dbReference>
<keyword evidence="24" id="KW-1185">Reference proteome</keyword>
<evidence type="ECO:0000256" key="10">
    <source>
        <dbReference type="ARBA" id="ARBA00022989"/>
    </source>
</evidence>
<evidence type="ECO:0000256" key="19">
    <source>
        <dbReference type="SAM" id="Phobius"/>
    </source>
</evidence>
<keyword evidence="7 17" id="KW-0547">Nucleotide-binding</keyword>
<evidence type="ECO:0000256" key="14">
    <source>
        <dbReference type="ARBA" id="ARBA00023180"/>
    </source>
</evidence>
<evidence type="ECO:0000259" key="22">
    <source>
        <dbReference type="PROSITE" id="PS50948"/>
    </source>
</evidence>
<evidence type="ECO:0000256" key="5">
    <source>
        <dbReference type="ARBA" id="ARBA00022692"/>
    </source>
</evidence>
<keyword evidence="6" id="KW-0732">Signal</keyword>
<evidence type="ECO:0000256" key="12">
    <source>
        <dbReference type="ARBA" id="ARBA00023157"/>
    </source>
</evidence>
<gene>
    <name evidence="23" type="ORF">LUZ61_005408</name>
</gene>
<evidence type="ECO:0000256" key="1">
    <source>
        <dbReference type="ARBA" id="ARBA00004479"/>
    </source>
</evidence>
<dbReference type="InterPro" id="IPR011009">
    <property type="entry name" value="Kinase-like_dom_sf"/>
</dbReference>
<keyword evidence="4 17" id="KW-0808">Transferase</keyword>
<dbReference type="CDD" id="cd01098">
    <property type="entry name" value="PAN_AP_plant"/>
    <property type="match status" value="1"/>
</dbReference>
<feature type="binding site" evidence="18">
    <location>
        <position position="493"/>
    </location>
    <ligand>
        <name>ATP</name>
        <dbReference type="ChEBI" id="CHEBI:30616"/>
    </ligand>
</feature>
<keyword evidence="13" id="KW-0675">Receptor</keyword>
<keyword evidence="3" id="KW-0245">EGF-like domain</keyword>
<keyword evidence="14" id="KW-0325">Glycoprotein</keyword>
<comment type="catalytic activity">
    <reaction evidence="16 17">
        <text>L-seryl-[protein] + ATP = O-phospho-L-seryl-[protein] + ADP + H(+)</text>
        <dbReference type="Rhea" id="RHEA:17989"/>
        <dbReference type="Rhea" id="RHEA-COMP:9863"/>
        <dbReference type="Rhea" id="RHEA-COMP:11604"/>
        <dbReference type="ChEBI" id="CHEBI:15378"/>
        <dbReference type="ChEBI" id="CHEBI:29999"/>
        <dbReference type="ChEBI" id="CHEBI:30616"/>
        <dbReference type="ChEBI" id="CHEBI:83421"/>
        <dbReference type="ChEBI" id="CHEBI:456216"/>
        <dbReference type="EC" id="2.7.11.1"/>
    </reaction>
</comment>
<dbReference type="Gene3D" id="2.90.10.10">
    <property type="entry name" value="Bulb-type lectin domain"/>
    <property type="match status" value="1"/>
</dbReference>
<keyword evidence="5 19" id="KW-0812">Transmembrane</keyword>
<dbReference type="GO" id="GO:0048544">
    <property type="term" value="P:recognition of pollen"/>
    <property type="evidence" value="ECO:0007669"/>
    <property type="project" value="InterPro"/>
</dbReference>
<dbReference type="InterPro" id="IPR008271">
    <property type="entry name" value="Ser/Thr_kinase_AS"/>
</dbReference>
<evidence type="ECO:0000256" key="13">
    <source>
        <dbReference type="ARBA" id="ARBA00023170"/>
    </source>
</evidence>
<dbReference type="Pfam" id="PF01453">
    <property type="entry name" value="B_lectin"/>
    <property type="match status" value="1"/>
</dbReference>
<keyword evidence="12" id="KW-1015">Disulfide bond</keyword>
<evidence type="ECO:0000256" key="2">
    <source>
        <dbReference type="ARBA" id="ARBA00022527"/>
    </source>
</evidence>
<comment type="subcellular location">
    <subcellularLocation>
        <location evidence="1">Membrane</location>
        <topology evidence="1">Single-pass type I membrane protein</topology>
    </subcellularLocation>
</comment>
<evidence type="ECO:0000256" key="16">
    <source>
        <dbReference type="ARBA" id="ARBA00048679"/>
    </source>
</evidence>
<dbReference type="EMBL" id="JAMRDG010000001">
    <property type="protein sequence ID" value="KAJ3701703.1"/>
    <property type="molecule type" value="Genomic_DNA"/>
</dbReference>
<evidence type="ECO:0000256" key="8">
    <source>
        <dbReference type="ARBA" id="ARBA00022777"/>
    </source>
</evidence>
<dbReference type="InterPro" id="IPR024171">
    <property type="entry name" value="SRK-like_kinase"/>
</dbReference>
<evidence type="ECO:0000256" key="17">
    <source>
        <dbReference type="PIRNR" id="PIRNR000641"/>
    </source>
</evidence>
<evidence type="ECO:0000313" key="23">
    <source>
        <dbReference type="EMBL" id="KAJ3701703.1"/>
    </source>
</evidence>
<dbReference type="Gene3D" id="1.10.510.10">
    <property type="entry name" value="Transferase(Phosphotransferase) domain 1"/>
    <property type="match status" value="1"/>
</dbReference>
<dbReference type="GO" id="GO:0004674">
    <property type="term" value="F:protein serine/threonine kinase activity"/>
    <property type="evidence" value="ECO:0007669"/>
    <property type="project" value="UniProtKB-KW"/>
</dbReference>
<protein>
    <recommendedName>
        <fullName evidence="17">Receptor-like serine/threonine-protein kinase</fullName>
        <ecNumber evidence="17">2.7.11.1</ecNumber>
    </recommendedName>
</protein>
<dbReference type="GO" id="GO:0016020">
    <property type="term" value="C:membrane"/>
    <property type="evidence" value="ECO:0007669"/>
    <property type="project" value="UniProtKB-SubCell"/>
</dbReference>
<evidence type="ECO:0000256" key="15">
    <source>
        <dbReference type="ARBA" id="ARBA00047899"/>
    </source>
</evidence>
<dbReference type="PROSITE" id="PS50927">
    <property type="entry name" value="BULB_LECTIN"/>
    <property type="match status" value="1"/>
</dbReference>
<feature type="domain" description="Bulb-type lectin" evidence="21">
    <location>
        <begin position="1"/>
        <end position="124"/>
    </location>
</feature>
<evidence type="ECO:0000256" key="18">
    <source>
        <dbReference type="PROSITE-ProRule" id="PRU10141"/>
    </source>
</evidence>
<keyword evidence="11 19" id="KW-0472">Membrane</keyword>
<dbReference type="EC" id="2.7.11.1" evidence="17"/>
<evidence type="ECO:0000256" key="9">
    <source>
        <dbReference type="ARBA" id="ARBA00022840"/>
    </source>
</evidence>
<dbReference type="SUPFAM" id="SSF56112">
    <property type="entry name" value="Protein kinase-like (PK-like)"/>
    <property type="match status" value="1"/>
</dbReference>
<dbReference type="AlphaFoldDB" id="A0AAD5ZPS5"/>
<dbReference type="SMART" id="SM00108">
    <property type="entry name" value="B_lectin"/>
    <property type="match status" value="1"/>
</dbReference>
<feature type="domain" description="Protein kinase" evidence="20">
    <location>
        <begin position="465"/>
        <end position="736"/>
    </location>
</feature>
<dbReference type="CDD" id="cd14066">
    <property type="entry name" value="STKc_IRAK"/>
    <property type="match status" value="1"/>
</dbReference>
<dbReference type="PANTHER" id="PTHR47974:SF19">
    <property type="entry name" value="RECEPTOR-LIKE SERINE_THREONINE-PROTEIN KINASE"/>
    <property type="match status" value="1"/>
</dbReference>
<comment type="caution">
    <text evidence="23">The sequence shown here is derived from an EMBL/GenBank/DDBJ whole genome shotgun (WGS) entry which is preliminary data.</text>
</comment>
<organism evidence="23 24">
    <name type="scientific">Rhynchospora tenuis</name>
    <dbReference type="NCBI Taxonomy" id="198213"/>
    <lineage>
        <taxon>Eukaryota</taxon>
        <taxon>Viridiplantae</taxon>
        <taxon>Streptophyta</taxon>
        <taxon>Embryophyta</taxon>
        <taxon>Tracheophyta</taxon>
        <taxon>Spermatophyta</taxon>
        <taxon>Magnoliopsida</taxon>
        <taxon>Liliopsida</taxon>
        <taxon>Poales</taxon>
        <taxon>Cyperaceae</taxon>
        <taxon>Cyperoideae</taxon>
        <taxon>Rhynchosporeae</taxon>
        <taxon>Rhynchospora</taxon>
    </lineage>
</organism>
<dbReference type="Proteomes" id="UP001210211">
    <property type="component" value="Unassembled WGS sequence"/>
</dbReference>
<dbReference type="GO" id="GO:0005524">
    <property type="term" value="F:ATP binding"/>
    <property type="evidence" value="ECO:0007669"/>
    <property type="project" value="UniProtKB-UniRule"/>
</dbReference>
<dbReference type="PANTHER" id="PTHR47974">
    <property type="entry name" value="OS07G0415500 PROTEIN"/>
    <property type="match status" value="1"/>
</dbReference>
<keyword evidence="2 17" id="KW-0723">Serine/threonine-protein kinase</keyword>